<dbReference type="PROSITE" id="PS01053">
    <property type="entry name" value="ARGINASE_1"/>
    <property type="match status" value="1"/>
</dbReference>
<dbReference type="GO" id="GO:0010121">
    <property type="term" value="P:L-arginine catabolic process to proline via ornithine"/>
    <property type="evidence" value="ECO:0007669"/>
    <property type="project" value="UniProtKB-ARBA"/>
</dbReference>
<reference evidence="13" key="1">
    <citation type="submission" date="2014-03" db="EMBL/GenBank/DDBJ databases">
        <authorList>
            <person name="Casaregola S."/>
        </authorList>
    </citation>
    <scope>NUCLEOTIDE SEQUENCE [LARGE SCALE GENOMIC DNA]</scope>
    <source>
        <strain evidence="13">CLIB 918</strain>
    </source>
</reference>
<comment type="similarity">
    <text evidence="10 11">Belongs to the arginase family.</text>
</comment>
<evidence type="ECO:0000256" key="7">
    <source>
        <dbReference type="ARBA" id="ARBA00022801"/>
    </source>
</evidence>
<keyword evidence="7 11" id="KW-0378">Hydrolase</keyword>
<evidence type="ECO:0000256" key="4">
    <source>
        <dbReference type="ARBA" id="ARBA00022436"/>
    </source>
</evidence>
<dbReference type="Pfam" id="PF00491">
    <property type="entry name" value="Arginase"/>
    <property type="match status" value="1"/>
</dbReference>
<keyword evidence="14" id="KW-1185">Reference proteome</keyword>
<dbReference type="CDD" id="cd09989">
    <property type="entry name" value="Arginase"/>
    <property type="match status" value="1"/>
</dbReference>
<dbReference type="OrthoDB" id="9992747at2759"/>
<comment type="caution">
    <text evidence="13">The sequence shown here is derived from an EMBL/GenBank/DDBJ whole genome shotgun (WGS) entry which is preliminary data.</text>
</comment>
<dbReference type="UniPathway" id="UPA00158">
    <property type="reaction ID" value="UER00270"/>
</dbReference>
<evidence type="ECO:0000256" key="10">
    <source>
        <dbReference type="PROSITE-ProRule" id="PRU00742"/>
    </source>
</evidence>
<gene>
    <name evidence="13" type="ORF">BN980_GECA06s03409g</name>
</gene>
<dbReference type="InterPro" id="IPR020855">
    <property type="entry name" value="Ureohydrolase_Mn_BS"/>
</dbReference>
<keyword evidence="5 12" id="KW-0056">Arginine metabolism</keyword>
<dbReference type="GO" id="GO:0005634">
    <property type="term" value="C:nucleus"/>
    <property type="evidence" value="ECO:0007669"/>
    <property type="project" value="TreeGrafter"/>
</dbReference>
<dbReference type="NCBIfam" id="TIGR01229">
    <property type="entry name" value="rocF_arginase"/>
    <property type="match status" value="1"/>
</dbReference>
<evidence type="ECO:0000256" key="2">
    <source>
        <dbReference type="ARBA" id="ARBA00012168"/>
    </source>
</evidence>
<dbReference type="Gene3D" id="3.40.800.10">
    <property type="entry name" value="Ureohydrolase domain"/>
    <property type="match status" value="1"/>
</dbReference>
<comment type="cofactor">
    <cofactor evidence="12">
        <name>Mn(2+)</name>
        <dbReference type="ChEBI" id="CHEBI:29035"/>
    </cofactor>
    <text evidence="12">Binds 2 manganese ions per subunit.</text>
</comment>
<dbReference type="PRINTS" id="PR00116">
    <property type="entry name" value="ARGINASE"/>
</dbReference>
<dbReference type="PROSITE" id="PS51409">
    <property type="entry name" value="ARGINASE_2"/>
    <property type="match status" value="1"/>
</dbReference>
<dbReference type="PANTHER" id="PTHR43782:SF3">
    <property type="entry name" value="ARGINASE"/>
    <property type="match status" value="1"/>
</dbReference>
<dbReference type="EMBL" id="CCBN010000006">
    <property type="protein sequence ID" value="CDO54015.1"/>
    <property type="molecule type" value="Genomic_DNA"/>
</dbReference>
<dbReference type="PANTHER" id="PTHR43782">
    <property type="entry name" value="ARGINASE"/>
    <property type="match status" value="1"/>
</dbReference>
<dbReference type="STRING" id="1173061.A0A0J9X9Y4"/>
<dbReference type="GO" id="GO:0000050">
    <property type="term" value="P:urea cycle"/>
    <property type="evidence" value="ECO:0007669"/>
    <property type="project" value="UniProtKB-UniPathway"/>
</dbReference>
<evidence type="ECO:0000256" key="6">
    <source>
        <dbReference type="ARBA" id="ARBA00022723"/>
    </source>
</evidence>
<dbReference type="GO" id="GO:0004053">
    <property type="term" value="F:arginase activity"/>
    <property type="evidence" value="ECO:0007669"/>
    <property type="project" value="UniProtKB-EC"/>
</dbReference>
<dbReference type="SUPFAM" id="SSF52768">
    <property type="entry name" value="Arginase/deacetylase"/>
    <property type="match status" value="1"/>
</dbReference>
<dbReference type="Proteomes" id="UP000242525">
    <property type="component" value="Unassembled WGS sequence"/>
</dbReference>
<keyword evidence="8 12" id="KW-0464">Manganese</keyword>
<dbReference type="GO" id="GO:0030145">
    <property type="term" value="F:manganese ion binding"/>
    <property type="evidence" value="ECO:0007669"/>
    <property type="project" value="TreeGrafter"/>
</dbReference>
<keyword evidence="6 12" id="KW-0479">Metal-binding</keyword>
<organism evidence="13 14">
    <name type="scientific">Geotrichum candidum</name>
    <name type="common">Oospora lactis</name>
    <name type="synonym">Dipodascus geotrichum</name>
    <dbReference type="NCBI Taxonomy" id="1173061"/>
    <lineage>
        <taxon>Eukaryota</taxon>
        <taxon>Fungi</taxon>
        <taxon>Dikarya</taxon>
        <taxon>Ascomycota</taxon>
        <taxon>Saccharomycotina</taxon>
        <taxon>Dipodascomycetes</taxon>
        <taxon>Dipodascales</taxon>
        <taxon>Dipodascaceae</taxon>
        <taxon>Geotrichum</taxon>
    </lineage>
</organism>
<evidence type="ECO:0000256" key="1">
    <source>
        <dbReference type="ARBA" id="ARBA00005098"/>
    </source>
</evidence>
<evidence type="ECO:0000256" key="11">
    <source>
        <dbReference type="RuleBase" id="RU003684"/>
    </source>
</evidence>
<comment type="pathway">
    <text evidence="1">Nitrogen metabolism; urea cycle; L-ornithine and urea from L-arginine: step 1/1.</text>
</comment>
<dbReference type="FunFam" id="3.40.800.10:FF:000005">
    <property type="entry name" value="Arginase"/>
    <property type="match status" value="1"/>
</dbReference>
<evidence type="ECO:0000313" key="14">
    <source>
        <dbReference type="Proteomes" id="UP000242525"/>
    </source>
</evidence>
<dbReference type="InterPro" id="IPR014033">
    <property type="entry name" value="Arginase"/>
</dbReference>
<evidence type="ECO:0000313" key="13">
    <source>
        <dbReference type="EMBL" id="CDO54015.1"/>
    </source>
</evidence>
<dbReference type="InterPro" id="IPR006035">
    <property type="entry name" value="Ureohydrolase"/>
</dbReference>
<dbReference type="InterPro" id="IPR023696">
    <property type="entry name" value="Ureohydrolase_dom_sf"/>
</dbReference>
<evidence type="ECO:0000256" key="5">
    <source>
        <dbReference type="ARBA" id="ARBA00022503"/>
    </source>
</evidence>
<evidence type="ECO:0000256" key="3">
    <source>
        <dbReference type="ARBA" id="ARBA00018123"/>
    </source>
</evidence>
<dbReference type="EC" id="3.5.3.1" evidence="2 12"/>
<comment type="catalytic activity">
    <reaction evidence="9 12">
        <text>L-arginine + H2O = urea + L-ornithine</text>
        <dbReference type="Rhea" id="RHEA:20569"/>
        <dbReference type="ChEBI" id="CHEBI:15377"/>
        <dbReference type="ChEBI" id="CHEBI:16199"/>
        <dbReference type="ChEBI" id="CHEBI:32682"/>
        <dbReference type="ChEBI" id="CHEBI:46911"/>
        <dbReference type="EC" id="3.5.3.1"/>
    </reaction>
</comment>
<proteinExistence type="inferred from homology"/>
<evidence type="ECO:0000256" key="8">
    <source>
        <dbReference type="ARBA" id="ARBA00023211"/>
    </source>
</evidence>
<evidence type="ECO:0000256" key="12">
    <source>
        <dbReference type="RuleBase" id="RU361159"/>
    </source>
</evidence>
<name>A0A0J9X9Y4_GEOCN</name>
<dbReference type="AlphaFoldDB" id="A0A0J9X9Y4"/>
<protein>
    <recommendedName>
        <fullName evidence="3 12">Arginase</fullName>
        <ecNumber evidence="2 12">3.5.3.1</ecNumber>
    </recommendedName>
</protein>
<evidence type="ECO:0000256" key="9">
    <source>
        <dbReference type="ARBA" id="ARBA00047391"/>
    </source>
</evidence>
<keyword evidence="4" id="KW-0835">Urea cycle</keyword>
<dbReference type="GO" id="GO:0005829">
    <property type="term" value="C:cytosol"/>
    <property type="evidence" value="ECO:0007669"/>
    <property type="project" value="TreeGrafter"/>
</dbReference>
<accession>A0A0J9X9Y4</accession>
<sequence>MSFTDRFPKKDLKVISAPFSGGQGKGGVDDGPQQLLDHGLIKEIEQLGWTPEFTGHLDLPTPASDEPIGHIKNPRHVANTAKTVYEEVSSAAKKGAFPLTIGGDHSIGTGTIAGVQSAHPDACVIWVDAHADINTPAATASGNLHGCPVSFVLGIDEPLSDKPEEDVFSWVPHCLEDSRLAYIALRDLDPFERQYLREHNIAAYTMRHVDQFGIGQVVEMALERVNPGNKRPIHLSFDIDAIDPFFAPATGTTVRGGLTWREGSYICERLAETGNLVAMDLVEVNPSLGDHPEAAPQTAAVAISLIKSALGDVLL</sequence>